<organism evidence="1 2">
    <name type="scientific">Ferrimonas lipolytica</name>
    <dbReference type="NCBI Taxonomy" id="2724191"/>
    <lineage>
        <taxon>Bacteria</taxon>
        <taxon>Pseudomonadati</taxon>
        <taxon>Pseudomonadota</taxon>
        <taxon>Gammaproteobacteria</taxon>
        <taxon>Alteromonadales</taxon>
        <taxon>Ferrimonadaceae</taxon>
        <taxon>Ferrimonas</taxon>
    </lineage>
</organism>
<dbReference type="RefSeq" id="WP_168659538.1">
    <property type="nucleotide sequence ID" value="NZ_CP051180.1"/>
</dbReference>
<reference evidence="1 2" key="1">
    <citation type="submission" date="2020-04" db="EMBL/GenBank/DDBJ databases">
        <title>Ferrimonas sp. S7 isolated from sea water.</title>
        <authorList>
            <person name="Bae S.S."/>
            <person name="Baek K."/>
        </authorList>
    </citation>
    <scope>NUCLEOTIDE SEQUENCE [LARGE SCALE GENOMIC DNA]</scope>
    <source>
        <strain evidence="1 2">S7</strain>
    </source>
</reference>
<accession>A0A6H1UBR1</accession>
<evidence type="ECO:0000313" key="1">
    <source>
        <dbReference type="EMBL" id="QIZ76278.1"/>
    </source>
</evidence>
<proteinExistence type="predicted"/>
<dbReference type="KEGG" id="fes:HER31_04845"/>
<dbReference type="Proteomes" id="UP000501602">
    <property type="component" value="Chromosome"/>
</dbReference>
<evidence type="ECO:0000313" key="2">
    <source>
        <dbReference type="Proteomes" id="UP000501602"/>
    </source>
</evidence>
<gene>
    <name evidence="1" type="ORF">HER31_04845</name>
</gene>
<dbReference type="AlphaFoldDB" id="A0A6H1UBR1"/>
<sequence length="209" mass="24656">MKLDFEKYTKVESGYLMIPRPREELKKYLDIYDRFCGVIYMLAKVGGDSDKFIISTEAKNTVHIRAALSEFVGIEEYIKETYPNLPKINYRIYKSLNPIFHMIKLLRNYNIHLSHSTLQKKSMMVKTLVDESQEFEIQVDYISNLSVSELRRLSSARDYSDTQLEKMVEFFNKEQHEFGVTTLFMKAALDYSEQIEKILMLHECKPNYG</sequence>
<keyword evidence="2" id="KW-1185">Reference proteome</keyword>
<dbReference type="EMBL" id="CP051180">
    <property type="protein sequence ID" value="QIZ76278.1"/>
    <property type="molecule type" value="Genomic_DNA"/>
</dbReference>
<name>A0A6H1UBR1_9GAMM</name>
<protein>
    <submittedName>
        <fullName evidence="1">Uncharacterized protein</fullName>
    </submittedName>
</protein>